<keyword evidence="2" id="KW-1185">Reference proteome</keyword>
<gene>
    <name evidence="1" type="ORF">SLEP1_g18779</name>
</gene>
<organism evidence="1 2">
    <name type="scientific">Rubroshorea leprosula</name>
    <dbReference type="NCBI Taxonomy" id="152421"/>
    <lineage>
        <taxon>Eukaryota</taxon>
        <taxon>Viridiplantae</taxon>
        <taxon>Streptophyta</taxon>
        <taxon>Embryophyta</taxon>
        <taxon>Tracheophyta</taxon>
        <taxon>Spermatophyta</taxon>
        <taxon>Magnoliopsida</taxon>
        <taxon>eudicotyledons</taxon>
        <taxon>Gunneridae</taxon>
        <taxon>Pentapetalae</taxon>
        <taxon>rosids</taxon>
        <taxon>malvids</taxon>
        <taxon>Malvales</taxon>
        <taxon>Dipterocarpaceae</taxon>
        <taxon>Rubroshorea</taxon>
    </lineage>
</organism>
<accession>A0AAV5J7T2</accession>
<comment type="caution">
    <text evidence="1">The sequence shown here is derived from an EMBL/GenBank/DDBJ whole genome shotgun (WGS) entry which is preliminary data.</text>
</comment>
<evidence type="ECO:0000313" key="1">
    <source>
        <dbReference type="EMBL" id="GKV06961.1"/>
    </source>
</evidence>
<protein>
    <submittedName>
        <fullName evidence="1">Uncharacterized protein</fullName>
    </submittedName>
</protein>
<dbReference type="AlphaFoldDB" id="A0AAV5J7T2"/>
<name>A0AAV5J7T2_9ROSI</name>
<dbReference type="EMBL" id="BPVZ01000026">
    <property type="protein sequence ID" value="GKV06961.1"/>
    <property type="molecule type" value="Genomic_DNA"/>
</dbReference>
<reference evidence="1 2" key="1">
    <citation type="journal article" date="2021" name="Commun. Biol.">
        <title>The genome of Shorea leprosula (Dipterocarpaceae) highlights the ecological relevance of drought in aseasonal tropical rainforests.</title>
        <authorList>
            <person name="Ng K.K.S."/>
            <person name="Kobayashi M.J."/>
            <person name="Fawcett J.A."/>
            <person name="Hatakeyama M."/>
            <person name="Paape T."/>
            <person name="Ng C.H."/>
            <person name="Ang C.C."/>
            <person name="Tnah L.H."/>
            <person name="Lee C.T."/>
            <person name="Nishiyama T."/>
            <person name="Sese J."/>
            <person name="O'Brien M.J."/>
            <person name="Copetti D."/>
            <person name="Mohd Noor M.I."/>
            <person name="Ong R.C."/>
            <person name="Putra M."/>
            <person name="Sireger I.Z."/>
            <person name="Indrioko S."/>
            <person name="Kosugi Y."/>
            <person name="Izuno A."/>
            <person name="Isagi Y."/>
            <person name="Lee S.L."/>
            <person name="Shimizu K.K."/>
        </authorList>
    </citation>
    <scope>NUCLEOTIDE SEQUENCE [LARGE SCALE GENOMIC DNA]</scope>
    <source>
        <strain evidence="1">214</strain>
    </source>
</reference>
<dbReference type="Proteomes" id="UP001054252">
    <property type="component" value="Unassembled WGS sequence"/>
</dbReference>
<sequence>MEGNPSKSTIMAPVAQDITEIGVDPIVRSDLRNSPTTVEAMRISLSVLKKRSWSSNAFKNAASKNNTSFIASILLTPAPPNPSPIPIAEIMKGGETGNAARNATIASMRRKPRSAQLLFVQGFRAGVDQREQRKVVAKNVREMLEESRRK</sequence>
<proteinExistence type="predicted"/>
<evidence type="ECO:0000313" key="2">
    <source>
        <dbReference type="Proteomes" id="UP001054252"/>
    </source>
</evidence>